<evidence type="ECO:0000313" key="1">
    <source>
        <dbReference type="EMBL" id="GII46294.1"/>
    </source>
</evidence>
<protein>
    <submittedName>
        <fullName evidence="1">Uncharacterized protein</fullName>
    </submittedName>
</protein>
<dbReference type="RefSeq" id="WP_203973982.1">
    <property type="nucleotide sequence ID" value="NZ_BAAAKY010000049.1"/>
</dbReference>
<dbReference type="EMBL" id="BOOQ01000015">
    <property type="protein sequence ID" value="GII46294.1"/>
    <property type="molecule type" value="Genomic_DNA"/>
</dbReference>
<name>A0A8J3XM81_9ACTN</name>
<dbReference type="Proteomes" id="UP000644610">
    <property type="component" value="Unassembled WGS sequence"/>
</dbReference>
<dbReference type="AlphaFoldDB" id="A0A8J3XM81"/>
<comment type="caution">
    <text evidence="1">The sequence shown here is derived from an EMBL/GenBank/DDBJ whole genome shotgun (WGS) entry which is preliminary data.</text>
</comment>
<gene>
    <name evidence="1" type="ORF">Psi02_27180</name>
</gene>
<evidence type="ECO:0000313" key="2">
    <source>
        <dbReference type="Proteomes" id="UP000644610"/>
    </source>
</evidence>
<reference evidence="1" key="1">
    <citation type="submission" date="2021-01" db="EMBL/GenBank/DDBJ databases">
        <title>Whole genome shotgun sequence of Planotetraspora silvatica NBRC 100141.</title>
        <authorList>
            <person name="Komaki H."/>
            <person name="Tamura T."/>
        </authorList>
    </citation>
    <scope>NUCLEOTIDE SEQUENCE</scope>
    <source>
        <strain evidence="1">NBRC 100141</strain>
    </source>
</reference>
<organism evidence="1 2">
    <name type="scientific">Planotetraspora silvatica</name>
    <dbReference type="NCBI Taxonomy" id="234614"/>
    <lineage>
        <taxon>Bacteria</taxon>
        <taxon>Bacillati</taxon>
        <taxon>Actinomycetota</taxon>
        <taxon>Actinomycetes</taxon>
        <taxon>Streptosporangiales</taxon>
        <taxon>Streptosporangiaceae</taxon>
        <taxon>Planotetraspora</taxon>
    </lineage>
</organism>
<sequence length="66" mass="7606">MDTYVHLFPDDDDLGRGALEAMVTAALTEQQRNNTVRRPARRSLRFDDIGNFSVPHDDPYAIRTMR</sequence>
<proteinExistence type="predicted"/>
<keyword evidence="2" id="KW-1185">Reference proteome</keyword>
<accession>A0A8J3XM81</accession>